<evidence type="ECO:0000256" key="3">
    <source>
        <dbReference type="ARBA" id="ARBA00022833"/>
    </source>
</evidence>
<keyword evidence="1" id="KW-0479">Metal-binding</keyword>
<keyword evidence="2 4" id="KW-0863">Zinc-finger</keyword>
<organism evidence="7 8">
    <name type="scientific">Amanita thiersii Skay4041</name>
    <dbReference type="NCBI Taxonomy" id="703135"/>
    <lineage>
        <taxon>Eukaryota</taxon>
        <taxon>Fungi</taxon>
        <taxon>Dikarya</taxon>
        <taxon>Basidiomycota</taxon>
        <taxon>Agaricomycotina</taxon>
        <taxon>Agaricomycetes</taxon>
        <taxon>Agaricomycetidae</taxon>
        <taxon>Agaricales</taxon>
        <taxon>Pluteineae</taxon>
        <taxon>Amanitaceae</taxon>
        <taxon>Amanita</taxon>
    </lineage>
</organism>
<feature type="domain" description="C2H2-type" evidence="6">
    <location>
        <begin position="494"/>
        <end position="521"/>
    </location>
</feature>
<dbReference type="PROSITE" id="PS00028">
    <property type="entry name" value="ZINC_FINGER_C2H2_1"/>
    <property type="match status" value="1"/>
</dbReference>
<evidence type="ECO:0000256" key="1">
    <source>
        <dbReference type="ARBA" id="ARBA00022723"/>
    </source>
</evidence>
<evidence type="ECO:0000259" key="6">
    <source>
        <dbReference type="PROSITE" id="PS50157"/>
    </source>
</evidence>
<dbReference type="STRING" id="703135.A0A2A9NXX3"/>
<feature type="region of interest" description="Disordered" evidence="5">
    <location>
        <begin position="309"/>
        <end position="341"/>
    </location>
</feature>
<evidence type="ECO:0000313" key="8">
    <source>
        <dbReference type="Proteomes" id="UP000242287"/>
    </source>
</evidence>
<dbReference type="PANTHER" id="PTHR23235">
    <property type="entry name" value="KRUEPPEL-LIKE TRANSCRIPTION FACTOR"/>
    <property type="match status" value="1"/>
</dbReference>
<keyword evidence="3" id="KW-0862">Zinc</keyword>
<feature type="compositionally biased region" description="Basic and acidic residues" evidence="5">
    <location>
        <begin position="318"/>
        <end position="327"/>
    </location>
</feature>
<evidence type="ECO:0000256" key="4">
    <source>
        <dbReference type="PROSITE-ProRule" id="PRU00042"/>
    </source>
</evidence>
<gene>
    <name evidence="7" type="ORF">AMATHDRAFT_2047</name>
</gene>
<protein>
    <recommendedName>
        <fullName evidence="6">C2H2-type domain-containing protein</fullName>
    </recommendedName>
</protein>
<dbReference type="EMBL" id="KZ301978">
    <property type="protein sequence ID" value="PFH52652.1"/>
    <property type="molecule type" value="Genomic_DNA"/>
</dbReference>
<dbReference type="PROSITE" id="PS50157">
    <property type="entry name" value="ZINC_FINGER_C2H2_2"/>
    <property type="match status" value="2"/>
</dbReference>
<keyword evidence="8" id="KW-1185">Reference proteome</keyword>
<dbReference type="SUPFAM" id="SSF57667">
    <property type="entry name" value="beta-beta-alpha zinc fingers"/>
    <property type="match status" value="1"/>
</dbReference>
<proteinExistence type="predicted"/>
<evidence type="ECO:0000313" key="7">
    <source>
        <dbReference type="EMBL" id="PFH52652.1"/>
    </source>
</evidence>
<dbReference type="InterPro" id="IPR013087">
    <property type="entry name" value="Znf_C2H2_type"/>
</dbReference>
<sequence length="537" mass="59674">MDVLYATGSTHELNSPQSYSSLGDSQYLSPSFILATYSYHDDDVLAYPCSPLEYYESFSNDFQSNLASLRTTTGLPTGLGIDCAQLSNYQDTSEVVTSPGFLYGTPLFSTDTLSVRLNAGTSKSFKRDCHSAESPGIRQVTIHDHSLLPSVIPSAEQSTANSFYALSAASGLLPQVLATHISATAEIALQHLSNSHLPLQSGADSNAVSQPEPVGIASKALICPIPEMVPPMADINMHQFMMPLNETSTSVNPADTLPGYHFPFLFTMPTPEISFAEVGDFDSDEKINHDVVGTIPNCLGSQDIVSLPLSNDPLDTTEEQKDRKQEQELSEYEPSLHSSPSDFNFSPIPILRRQRASKRRIVQQTFVNEFTVAMPQSDSFDGMNDSRRDYYQAPVVVEINLGTPMPHAYLGIPLSELHAKAERYRNRNNISLSLTGEVEFEYDKRWLMSFAGRLSERGDLIHDFRCYIVGCTQMNKRRDHILIHLGAHLGQRPFKCGHCPARFLRKNECKRHELSHTGARPFLRSSRSPQEAFKEDP</sequence>
<dbReference type="Gene3D" id="3.30.160.60">
    <property type="entry name" value="Classic Zinc Finger"/>
    <property type="match status" value="1"/>
</dbReference>
<dbReference type="Proteomes" id="UP000242287">
    <property type="component" value="Unassembled WGS sequence"/>
</dbReference>
<dbReference type="InterPro" id="IPR036236">
    <property type="entry name" value="Znf_C2H2_sf"/>
</dbReference>
<dbReference type="AlphaFoldDB" id="A0A2A9NXX3"/>
<accession>A0A2A9NXX3</accession>
<evidence type="ECO:0000256" key="5">
    <source>
        <dbReference type="SAM" id="MobiDB-lite"/>
    </source>
</evidence>
<dbReference type="OrthoDB" id="3041621at2759"/>
<name>A0A2A9NXX3_9AGAR</name>
<evidence type="ECO:0000256" key="2">
    <source>
        <dbReference type="ARBA" id="ARBA00022771"/>
    </source>
</evidence>
<feature type="domain" description="C2H2-type" evidence="6">
    <location>
        <begin position="464"/>
        <end position="493"/>
    </location>
</feature>
<dbReference type="GO" id="GO:0008270">
    <property type="term" value="F:zinc ion binding"/>
    <property type="evidence" value="ECO:0007669"/>
    <property type="project" value="UniProtKB-KW"/>
</dbReference>
<dbReference type="SMART" id="SM00355">
    <property type="entry name" value="ZnF_C2H2"/>
    <property type="match status" value="2"/>
</dbReference>
<reference evidence="7 8" key="1">
    <citation type="submission" date="2014-02" db="EMBL/GenBank/DDBJ databases">
        <title>Transposable element dynamics among asymbiotic and ectomycorrhizal Amanita fungi.</title>
        <authorList>
            <consortium name="DOE Joint Genome Institute"/>
            <person name="Hess J."/>
            <person name="Skrede I."/>
            <person name="Wolfe B."/>
            <person name="LaButti K."/>
            <person name="Ohm R.A."/>
            <person name="Grigoriev I.V."/>
            <person name="Pringle A."/>
        </authorList>
    </citation>
    <scope>NUCLEOTIDE SEQUENCE [LARGE SCALE GENOMIC DNA]</scope>
    <source>
        <strain evidence="7 8">SKay4041</strain>
    </source>
</reference>